<name>A0A914Z8S2_9BILA</name>
<dbReference type="InterPro" id="IPR001810">
    <property type="entry name" value="F-box_dom"/>
</dbReference>
<dbReference type="AlphaFoldDB" id="A0A914Z8S2"/>
<dbReference type="Pfam" id="PF00646">
    <property type="entry name" value="F-box"/>
    <property type="match status" value="1"/>
</dbReference>
<dbReference type="Proteomes" id="UP000887577">
    <property type="component" value="Unplaced"/>
</dbReference>
<dbReference type="SMART" id="SM00256">
    <property type="entry name" value="FBOX"/>
    <property type="match status" value="1"/>
</dbReference>
<dbReference type="SUPFAM" id="SSF81383">
    <property type="entry name" value="F-box domain"/>
    <property type="match status" value="1"/>
</dbReference>
<reference evidence="3" key="1">
    <citation type="submission" date="2022-11" db="UniProtKB">
        <authorList>
            <consortium name="WormBaseParasite"/>
        </authorList>
    </citation>
    <scope>IDENTIFICATION</scope>
</reference>
<evidence type="ECO:0000259" key="1">
    <source>
        <dbReference type="PROSITE" id="PS50181"/>
    </source>
</evidence>
<dbReference type="Gene3D" id="1.20.1280.50">
    <property type="match status" value="1"/>
</dbReference>
<proteinExistence type="predicted"/>
<dbReference type="WBParaSite" id="PSU_v2.g9077.t1">
    <property type="protein sequence ID" value="PSU_v2.g9077.t1"/>
    <property type="gene ID" value="PSU_v2.g9077"/>
</dbReference>
<evidence type="ECO:0000313" key="2">
    <source>
        <dbReference type="Proteomes" id="UP000887577"/>
    </source>
</evidence>
<sequence>MVWGCFFSPSRRTSESWMVSSTSPSSSTSINSTNITDLNDSIITKIASLLDTKDALKLSQTCSKFRQIIHSMPLKPFVTTNKELVYRYNCKKLRQEIHVLKVGRSINKIREKSFFAESLKDLSLPPQYIFKGAITFESNVDISAAFSEILQLSSNGRICPEILRFNGGSFPKESPFKRNTKKMGELELIEAFSKLTTLKEVHFLASRHFDFPTPPTTLLYLCDQLSHLSLVYDKIRFNLEDILLAVQFWRSISPLSSTSNFHINSPRITNSSLELIEVSHPFESDYDENDKLTELTFFHPTDNSLTLSFHFH</sequence>
<protein>
    <submittedName>
        <fullName evidence="3">F-box domain-containing protein</fullName>
    </submittedName>
</protein>
<evidence type="ECO:0000313" key="3">
    <source>
        <dbReference type="WBParaSite" id="PSU_v2.g9077.t1"/>
    </source>
</evidence>
<accession>A0A914Z8S2</accession>
<feature type="domain" description="F-box" evidence="1">
    <location>
        <begin position="32"/>
        <end position="80"/>
    </location>
</feature>
<organism evidence="2 3">
    <name type="scientific">Panagrolaimus superbus</name>
    <dbReference type="NCBI Taxonomy" id="310955"/>
    <lineage>
        <taxon>Eukaryota</taxon>
        <taxon>Metazoa</taxon>
        <taxon>Ecdysozoa</taxon>
        <taxon>Nematoda</taxon>
        <taxon>Chromadorea</taxon>
        <taxon>Rhabditida</taxon>
        <taxon>Tylenchina</taxon>
        <taxon>Panagrolaimomorpha</taxon>
        <taxon>Panagrolaimoidea</taxon>
        <taxon>Panagrolaimidae</taxon>
        <taxon>Panagrolaimus</taxon>
    </lineage>
</organism>
<dbReference type="CDD" id="cd09917">
    <property type="entry name" value="F-box_SF"/>
    <property type="match status" value="1"/>
</dbReference>
<dbReference type="PROSITE" id="PS50181">
    <property type="entry name" value="FBOX"/>
    <property type="match status" value="1"/>
</dbReference>
<keyword evidence="2" id="KW-1185">Reference proteome</keyword>
<dbReference type="InterPro" id="IPR036047">
    <property type="entry name" value="F-box-like_dom_sf"/>
</dbReference>